<sequence>MTAGLQGTGTGMNEREFQIAYRQTLIDGDLAERCRLLIEAGLICVDCGEWLGDGFVGQAARCGHCSPEMPGGVRPQRGDVSPAVPNPVSTSV</sequence>
<gene>
    <name evidence="2" type="ORF">Mal4_16400</name>
</gene>
<accession>A0A517Z4B9</accession>
<dbReference type="EMBL" id="CP036275">
    <property type="protein sequence ID" value="QDU37330.1"/>
    <property type="molecule type" value="Genomic_DNA"/>
</dbReference>
<keyword evidence="3" id="KW-1185">Reference proteome</keyword>
<proteinExistence type="predicted"/>
<dbReference type="KEGG" id="mri:Mal4_16400"/>
<organism evidence="2 3">
    <name type="scientific">Maioricimonas rarisocia</name>
    <dbReference type="NCBI Taxonomy" id="2528026"/>
    <lineage>
        <taxon>Bacteria</taxon>
        <taxon>Pseudomonadati</taxon>
        <taxon>Planctomycetota</taxon>
        <taxon>Planctomycetia</taxon>
        <taxon>Planctomycetales</taxon>
        <taxon>Planctomycetaceae</taxon>
        <taxon>Maioricimonas</taxon>
    </lineage>
</organism>
<reference evidence="2 3" key="1">
    <citation type="submission" date="2019-02" db="EMBL/GenBank/DDBJ databases">
        <title>Deep-cultivation of Planctomycetes and their phenomic and genomic characterization uncovers novel biology.</title>
        <authorList>
            <person name="Wiegand S."/>
            <person name="Jogler M."/>
            <person name="Boedeker C."/>
            <person name="Pinto D."/>
            <person name="Vollmers J."/>
            <person name="Rivas-Marin E."/>
            <person name="Kohn T."/>
            <person name="Peeters S.H."/>
            <person name="Heuer A."/>
            <person name="Rast P."/>
            <person name="Oberbeckmann S."/>
            <person name="Bunk B."/>
            <person name="Jeske O."/>
            <person name="Meyerdierks A."/>
            <person name="Storesund J.E."/>
            <person name="Kallscheuer N."/>
            <person name="Luecker S."/>
            <person name="Lage O.M."/>
            <person name="Pohl T."/>
            <person name="Merkel B.J."/>
            <person name="Hornburger P."/>
            <person name="Mueller R.-W."/>
            <person name="Bruemmer F."/>
            <person name="Labrenz M."/>
            <person name="Spormann A.M."/>
            <person name="Op den Camp H."/>
            <person name="Overmann J."/>
            <person name="Amann R."/>
            <person name="Jetten M.S.M."/>
            <person name="Mascher T."/>
            <person name="Medema M.H."/>
            <person name="Devos D.P."/>
            <person name="Kaster A.-K."/>
            <person name="Ovreas L."/>
            <person name="Rohde M."/>
            <person name="Galperin M.Y."/>
            <person name="Jogler C."/>
        </authorList>
    </citation>
    <scope>NUCLEOTIDE SEQUENCE [LARGE SCALE GENOMIC DNA]</scope>
    <source>
        <strain evidence="2 3">Mal4</strain>
    </source>
</reference>
<evidence type="ECO:0000313" key="3">
    <source>
        <dbReference type="Proteomes" id="UP000320496"/>
    </source>
</evidence>
<dbReference type="AlphaFoldDB" id="A0A517Z4B9"/>
<feature type="region of interest" description="Disordered" evidence="1">
    <location>
        <begin position="67"/>
        <end position="92"/>
    </location>
</feature>
<name>A0A517Z4B9_9PLAN</name>
<dbReference type="Proteomes" id="UP000320496">
    <property type="component" value="Chromosome"/>
</dbReference>
<evidence type="ECO:0000313" key="2">
    <source>
        <dbReference type="EMBL" id="QDU37330.1"/>
    </source>
</evidence>
<evidence type="ECO:0000256" key="1">
    <source>
        <dbReference type="SAM" id="MobiDB-lite"/>
    </source>
</evidence>
<protein>
    <submittedName>
        <fullName evidence="2">Uncharacterized protein</fullName>
    </submittedName>
</protein>